<proteinExistence type="predicted"/>
<evidence type="ECO:0000313" key="5">
    <source>
        <dbReference type="Proteomes" id="UP000014760"/>
    </source>
</evidence>
<dbReference type="OrthoDB" id="6122397at2759"/>
<gene>
    <name evidence="3" type="ORF">CAPTEDRAFT_192405</name>
</gene>
<evidence type="ECO:0000259" key="2">
    <source>
        <dbReference type="PROSITE" id="PS50041"/>
    </source>
</evidence>
<feature type="signal peptide" evidence="1">
    <location>
        <begin position="1"/>
        <end position="22"/>
    </location>
</feature>
<dbReference type="Pfam" id="PF00059">
    <property type="entry name" value="Lectin_C"/>
    <property type="match status" value="1"/>
</dbReference>
<dbReference type="InterPro" id="IPR016186">
    <property type="entry name" value="C-type_lectin-like/link_sf"/>
</dbReference>
<organism evidence="3">
    <name type="scientific">Capitella teleta</name>
    <name type="common">Polychaete worm</name>
    <dbReference type="NCBI Taxonomy" id="283909"/>
    <lineage>
        <taxon>Eukaryota</taxon>
        <taxon>Metazoa</taxon>
        <taxon>Spiralia</taxon>
        <taxon>Lophotrochozoa</taxon>
        <taxon>Annelida</taxon>
        <taxon>Polychaeta</taxon>
        <taxon>Sedentaria</taxon>
        <taxon>Scolecida</taxon>
        <taxon>Capitellidae</taxon>
        <taxon>Capitella</taxon>
    </lineage>
</organism>
<dbReference type="HOGENOM" id="CLU_049894_10_0_1"/>
<dbReference type="EnsemblMetazoa" id="CapteT192405">
    <property type="protein sequence ID" value="CapteP192405"/>
    <property type="gene ID" value="CapteG192405"/>
</dbReference>
<dbReference type="InterPro" id="IPR016187">
    <property type="entry name" value="CTDL_fold"/>
</dbReference>
<accession>R7VK52</accession>
<dbReference type="EMBL" id="KB293127">
    <property type="protein sequence ID" value="ELU16485.1"/>
    <property type="molecule type" value="Genomic_DNA"/>
</dbReference>
<sequence length="147" mass="16916">MKILFALTIILWADFIIEEGKRSKICMRIRRYAFACIGDHGRNRAHNPTYRARLKSPKTWVGHFVHSKMPFDRNAPAWWTSGHGDLTKEDWVWTPGNTPVVDGWHSGEPNNNTGRSEQCVALKNGELYGFVCHDRRPFICESTVLFA</sequence>
<dbReference type="InterPro" id="IPR001304">
    <property type="entry name" value="C-type_lectin-like"/>
</dbReference>
<evidence type="ECO:0000256" key="1">
    <source>
        <dbReference type="SAM" id="SignalP"/>
    </source>
</evidence>
<reference evidence="3 5" key="2">
    <citation type="journal article" date="2013" name="Nature">
        <title>Insights into bilaterian evolution from three spiralian genomes.</title>
        <authorList>
            <person name="Simakov O."/>
            <person name="Marletaz F."/>
            <person name="Cho S.J."/>
            <person name="Edsinger-Gonzales E."/>
            <person name="Havlak P."/>
            <person name="Hellsten U."/>
            <person name="Kuo D.H."/>
            <person name="Larsson T."/>
            <person name="Lv J."/>
            <person name="Arendt D."/>
            <person name="Savage R."/>
            <person name="Osoegawa K."/>
            <person name="de Jong P."/>
            <person name="Grimwood J."/>
            <person name="Chapman J.A."/>
            <person name="Shapiro H."/>
            <person name="Aerts A."/>
            <person name="Otillar R.P."/>
            <person name="Terry A.Y."/>
            <person name="Boore J.L."/>
            <person name="Grigoriev I.V."/>
            <person name="Lindberg D.R."/>
            <person name="Seaver E.C."/>
            <person name="Weisblat D.A."/>
            <person name="Putnam N.H."/>
            <person name="Rokhsar D.S."/>
        </authorList>
    </citation>
    <scope>NUCLEOTIDE SEQUENCE</scope>
    <source>
        <strain evidence="3 5">I ESC-2004</strain>
    </source>
</reference>
<dbReference type="PROSITE" id="PS50041">
    <property type="entry name" value="C_TYPE_LECTIN_2"/>
    <property type="match status" value="1"/>
</dbReference>
<name>R7VK52_CAPTE</name>
<dbReference type="AlphaFoldDB" id="R7VK52"/>
<feature type="chain" id="PRO_5008789123" description="C-type lectin domain-containing protein" evidence="1">
    <location>
        <begin position="23"/>
        <end position="147"/>
    </location>
</feature>
<feature type="domain" description="C-type lectin" evidence="2">
    <location>
        <begin position="64"/>
        <end position="141"/>
    </location>
</feature>
<reference evidence="5" key="1">
    <citation type="submission" date="2012-12" db="EMBL/GenBank/DDBJ databases">
        <authorList>
            <person name="Hellsten U."/>
            <person name="Grimwood J."/>
            <person name="Chapman J.A."/>
            <person name="Shapiro H."/>
            <person name="Aerts A."/>
            <person name="Otillar R.P."/>
            <person name="Terry A.Y."/>
            <person name="Boore J.L."/>
            <person name="Simakov O."/>
            <person name="Marletaz F."/>
            <person name="Cho S.-J."/>
            <person name="Edsinger-Gonzales E."/>
            <person name="Havlak P."/>
            <person name="Kuo D.-H."/>
            <person name="Larsson T."/>
            <person name="Lv J."/>
            <person name="Arendt D."/>
            <person name="Savage R."/>
            <person name="Osoegawa K."/>
            <person name="de Jong P."/>
            <person name="Lindberg D.R."/>
            <person name="Seaver E.C."/>
            <person name="Weisblat D.A."/>
            <person name="Putnam N.H."/>
            <person name="Grigoriev I.V."/>
            <person name="Rokhsar D.S."/>
        </authorList>
    </citation>
    <scope>NUCLEOTIDE SEQUENCE</scope>
    <source>
        <strain evidence="5">I ESC-2004</strain>
    </source>
</reference>
<evidence type="ECO:0000313" key="3">
    <source>
        <dbReference type="EMBL" id="ELU16485.1"/>
    </source>
</evidence>
<evidence type="ECO:0000313" key="4">
    <source>
        <dbReference type="EnsemblMetazoa" id="CapteP192405"/>
    </source>
</evidence>
<dbReference type="EMBL" id="AMQN01036751">
    <property type="status" value="NOT_ANNOTATED_CDS"/>
    <property type="molecule type" value="Genomic_DNA"/>
</dbReference>
<reference evidence="4" key="3">
    <citation type="submission" date="2015-06" db="UniProtKB">
        <authorList>
            <consortium name="EnsemblMetazoa"/>
        </authorList>
    </citation>
    <scope>IDENTIFICATION</scope>
</reference>
<keyword evidence="5" id="KW-1185">Reference proteome</keyword>
<dbReference type="Gene3D" id="3.10.100.10">
    <property type="entry name" value="Mannose-Binding Protein A, subunit A"/>
    <property type="match status" value="1"/>
</dbReference>
<dbReference type="Proteomes" id="UP000014760">
    <property type="component" value="Unassembled WGS sequence"/>
</dbReference>
<protein>
    <recommendedName>
        <fullName evidence="2">C-type lectin domain-containing protein</fullName>
    </recommendedName>
</protein>
<dbReference type="SUPFAM" id="SSF56436">
    <property type="entry name" value="C-type lectin-like"/>
    <property type="match status" value="1"/>
</dbReference>
<keyword evidence="1" id="KW-0732">Signal</keyword>
<dbReference type="CDD" id="cd00037">
    <property type="entry name" value="CLECT"/>
    <property type="match status" value="1"/>
</dbReference>